<evidence type="ECO:0000313" key="2">
    <source>
        <dbReference type="Proteomes" id="UP000031014"/>
    </source>
</evidence>
<reference evidence="1 2" key="1">
    <citation type="submission" date="2013-06" db="EMBL/GenBank/DDBJ databases">
        <title>Whole genome shotgun sequence of Bacillus selenatarsenatis SF-1.</title>
        <authorList>
            <person name="Kuroda M."/>
            <person name="Sei K."/>
            <person name="Yamashita M."/>
            <person name="Ike M."/>
        </authorList>
    </citation>
    <scope>NUCLEOTIDE SEQUENCE [LARGE SCALE GENOMIC DNA]</scope>
    <source>
        <strain evidence="1 2">SF-1</strain>
    </source>
</reference>
<dbReference type="STRING" id="1321606.SAMD00020551_1440"/>
<protein>
    <submittedName>
        <fullName evidence="1">Uncharacterized protein</fullName>
    </submittedName>
</protein>
<dbReference type="Proteomes" id="UP000031014">
    <property type="component" value="Unassembled WGS sequence"/>
</dbReference>
<evidence type="ECO:0000313" key="1">
    <source>
        <dbReference type="EMBL" id="GAM13299.1"/>
    </source>
</evidence>
<comment type="caution">
    <text evidence="1">The sequence shown here is derived from an EMBL/GenBank/DDBJ whole genome shotgun (WGS) entry which is preliminary data.</text>
</comment>
<gene>
    <name evidence="1" type="ORF">SAMD00020551_1440</name>
</gene>
<proteinExistence type="predicted"/>
<dbReference type="EMBL" id="BASE01000029">
    <property type="protein sequence ID" value="GAM13299.1"/>
    <property type="molecule type" value="Genomic_DNA"/>
</dbReference>
<keyword evidence="2" id="KW-1185">Reference proteome</keyword>
<dbReference type="AlphaFoldDB" id="A0A0A8X224"/>
<name>A0A0A8X224_MESS1</name>
<organism evidence="1 2">
    <name type="scientific">Mesobacillus selenatarsenatis (strain DSM 18680 / JCM 14380 / FERM P-15431 / SF-1)</name>
    <dbReference type="NCBI Taxonomy" id="1321606"/>
    <lineage>
        <taxon>Bacteria</taxon>
        <taxon>Bacillati</taxon>
        <taxon>Bacillota</taxon>
        <taxon>Bacilli</taxon>
        <taxon>Bacillales</taxon>
        <taxon>Bacillaceae</taxon>
        <taxon>Mesobacillus</taxon>
    </lineage>
</organism>
<accession>A0A0A8X224</accession>
<sequence>MAVRFLLVVVAKEEKYYQLRPLKCQWSFFSLGNTILGALYAGKVAFRGFIFGNTERINSFARLFKRTPKKNSDP</sequence>